<keyword evidence="2" id="KW-1185">Reference proteome</keyword>
<proteinExistence type="predicted"/>
<sequence>MKHGKAPPGSAGPFQFGWVWGRLQVAHLFPTFLVGKGAAMQTSHHWSNLLPDMAEQMAEPLLATLRLLARQRQAHPDDRLDHPLAHLLDEIAKLQDGPLHFAACGSQVRSFDEEWLTALVRARLRNDAESYAFLLRSRFSEHAVSRLHFALNHVHATLGLFG</sequence>
<comment type="caution">
    <text evidence="1">The sequence shown here is derived from an EMBL/GenBank/DDBJ whole genome shotgun (WGS) entry which is preliminary data.</text>
</comment>
<name>A0ABU6HIF8_9RHOB</name>
<dbReference type="EMBL" id="JAYLLH010000014">
    <property type="protein sequence ID" value="MEC3861897.1"/>
    <property type="molecule type" value="Genomic_DNA"/>
</dbReference>
<protein>
    <submittedName>
        <fullName evidence="1">Uncharacterized protein</fullName>
    </submittedName>
</protein>
<gene>
    <name evidence="1" type="ORF">VK792_11435</name>
</gene>
<evidence type="ECO:0000313" key="2">
    <source>
        <dbReference type="Proteomes" id="UP001348149"/>
    </source>
</evidence>
<dbReference type="Proteomes" id="UP001348149">
    <property type="component" value="Unassembled WGS sequence"/>
</dbReference>
<reference evidence="1 2" key="1">
    <citation type="submission" date="2024-01" db="EMBL/GenBank/DDBJ databases">
        <title>Mesobacterium rodlantinim sp. nov., isolated from shallow sea hydrothermal systems off Kueishantao Island.</title>
        <authorList>
            <person name="Su Z."/>
            <person name="Tang K."/>
        </authorList>
    </citation>
    <scope>NUCLEOTIDE SEQUENCE [LARGE SCALE GENOMIC DNA]</scope>
    <source>
        <strain evidence="1 2">TK19101</strain>
    </source>
</reference>
<organism evidence="1 2">
    <name type="scientific">Mesobacterium hydrothermale</name>
    <dbReference type="NCBI Taxonomy" id="3111907"/>
    <lineage>
        <taxon>Bacteria</taxon>
        <taxon>Pseudomonadati</taxon>
        <taxon>Pseudomonadota</taxon>
        <taxon>Alphaproteobacteria</taxon>
        <taxon>Rhodobacterales</taxon>
        <taxon>Roseobacteraceae</taxon>
        <taxon>Mesobacterium</taxon>
    </lineage>
</organism>
<evidence type="ECO:0000313" key="1">
    <source>
        <dbReference type="EMBL" id="MEC3861897.1"/>
    </source>
</evidence>
<dbReference type="RefSeq" id="WP_326297624.1">
    <property type="nucleotide sequence ID" value="NZ_JAYLLH010000014.1"/>
</dbReference>
<accession>A0ABU6HIF8</accession>